<dbReference type="InterPro" id="IPR030395">
    <property type="entry name" value="GP_PDE_dom"/>
</dbReference>
<dbReference type="Gene3D" id="3.20.20.190">
    <property type="entry name" value="Phosphatidylinositol (PI) phosphodiesterase"/>
    <property type="match status" value="1"/>
</dbReference>
<reference evidence="3 5" key="2">
    <citation type="submission" date="2016-06" db="EMBL/GenBank/DDBJ databases">
        <title>Genome sequence of Oerskovia enterophila DSM 43852.</title>
        <authorList>
            <person name="Poehlein A."/>
            <person name="Jag V."/>
            <person name="Bengelsdorf F.R."/>
            <person name="Daniel R."/>
            <person name="Duerre P."/>
        </authorList>
    </citation>
    <scope>NUCLEOTIDE SEQUENCE [LARGE SCALE GENOMIC DNA]</scope>
    <source>
        <strain evidence="3 5">DSM 43852</strain>
    </source>
</reference>
<sequence>MSRTDLRGGRPGAWRHPYLDSPTGFVALAHRGFSLDGLENSLAAFAAARALGFGYVETDAHATSDGVAVALHDASLDRTTDGTGMVADLPWARVRDARIGGVEPVPLLEDVLGTWPDLRVNVDVKADSAVGPVAAAIERTRAHERVCVASFSPARRRRTVERLTRPVATSTGTSEVAAFLLAARAGAPRSPFGALASWALRGADCLQVPERQGPLTVVDARTVAAAHAAGRQVHVWTINDPLEMGRLVGLGVDGIVTDRADLLREVLLARGRWA</sequence>
<keyword evidence="5" id="KW-1185">Reference proteome</keyword>
<dbReference type="PANTHER" id="PTHR43805:SF1">
    <property type="entry name" value="GP-PDE DOMAIN-CONTAINING PROTEIN"/>
    <property type="match status" value="1"/>
</dbReference>
<comment type="caution">
    <text evidence="2">The sequence shown here is derived from an EMBL/GenBank/DDBJ whole genome shotgun (WGS) entry which is preliminary data.</text>
</comment>
<dbReference type="GO" id="GO:0008889">
    <property type="term" value="F:glycerophosphodiester phosphodiesterase activity"/>
    <property type="evidence" value="ECO:0007669"/>
    <property type="project" value="UniProtKB-EC"/>
</dbReference>
<dbReference type="OrthoDB" id="5241788at2"/>
<dbReference type="Proteomes" id="UP000076447">
    <property type="component" value="Unassembled WGS sequence"/>
</dbReference>
<proteinExistence type="predicted"/>
<evidence type="ECO:0000313" key="5">
    <source>
        <dbReference type="Proteomes" id="UP000093412"/>
    </source>
</evidence>
<keyword evidence="2" id="KW-0378">Hydrolase</keyword>
<dbReference type="Pfam" id="PF03009">
    <property type="entry name" value="GDPD"/>
    <property type="match status" value="1"/>
</dbReference>
<evidence type="ECO:0000313" key="2">
    <source>
        <dbReference type="EMBL" id="KZM35335.1"/>
    </source>
</evidence>
<dbReference type="EMBL" id="LRIE01000071">
    <property type="protein sequence ID" value="KZM35335.1"/>
    <property type="molecule type" value="Genomic_DNA"/>
</dbReference>
<dbReference type="EC" id="3.1.4.46" evidence="2"/>
<dbReference type="GO" id="GO:0006629">
    <property type="term" value="P:lipid metabolic process"/>
    <property type="evidence" value="ECO:0007669"/>
    <property type="project" value="InterPro"/>
</dbReference>
<evidence type="ECO:0000259" key="1">
    <source>
        <dbReference type="PROSITE" id="PS51704"/>
    </source>
</evidence>
<dbReference type="PATRIC" id="fig|43678.3.peg.2023"/>
<accession>A0A163RLQ8</accession>
<dbReference type="RefSeq" id="WP_068625187.1">
    <property type="nucleotide sequence ID" value="NZ_LRIE01000071.1"/>
</dbReference>
<dbReference type="STRING" id="43678.OJAG_19400"/>
<dbReference type="InterPro" id="IPR017946">
    <property type="entry name" value="PLC-like_Pdiesterase_TIM-brl"/>
</dbReference>
<evidence type="ECO:0000313" key="4">
    <source>
        <dbReference type="Proteomes" id="UP000076447"/>
    </source>
</evidence>
<organism evidence="2 4">
    <name type="scientific">Oerskovia enterophila</name>
    <dbReference type="NCBI Taxonomy" id="43678"/>
    <lineage>
        <taxon>Bacteria</taxon>
        <taxon>Bacillati</taxon>
        <taxon>Actinomycetota</taxon>
        <taxon>Actinomycetes</taxon>
        <taxon>Micrococcales</taxon>
        <taxon>Cellulomonadaceae</taxon>
        <taxon>Oerskovia</taxon>
    </lineage>
</organism>
<dbReference type="AlphaFoldDB" id="A0A163RLQ8"/>
<dbReference type="SUPFAM" id="SSF51695">
    <property type="entry name" value="PLC-like phosphodiesterases"/>
    <property type="match status" value="1"/>
</dbReference>
<feature type="domain" description="GP-PDE" evidence="1">
    <location>
        <begin position="25"/>
        <end position="267"/>
    </location>
</feature>
<reference evidence="2 4" key="1">
    <citation type="submission" date="2016-01" db="EMBL/GenBank/DDBJ databases">
        <title>Genome sequence of Oerskovia enterophila VJag, an agar and cellulose degrading bacterium.</title>
        <authorList>
            <person name="Poehlein A."/>
            <person name="Jag V."/>
            <person name="Bengelsdorf F."/>
            <person name="Duerre P."/>
            <person name="Daniel R."/>
        </authorList>
    </citation>
    <scope>NUCLEOTIDE SEQUENCE [LARGE SCALE GENOMIC DNA]</scope>
    <source>
        <strain evidence="2 4">VJag</strain>
    </source>
</reference>
<dbReference type="EMBL" id="MAQA01000011">
    <property type="protein sequence ID" value="OCI31993.1"/>
    <property type="molecule type" value="Genomic_DNA"/>
</dbReference>
<dbReference type="Proteomes" id="UP000093412">
    <property type="component" value="Unassembled WGS sequence"/>
</dbReference>
<name>A0A163RLQ8_9CELL</name>
<evidence type="ECO:0000313" key="3">
    <source>
        <dbReference type="EMBL" id="OCI31993.1"/>
    </source>
</evidence>
<dbReference type="PROSITE" id="PS51704">
    <property type="entry name" value="GP_PDE"/>
    <property type="match status" value="1"/>
</dbReference>
<protein>
    <submittedName>
        <fullName evidence="2">Glycerophosphoryl diester phosphodiesterase</fullName>
        <ecNumber evidence="2">3.1.4.46</ecNumber>
    </submittedName>
</protein>
<dbReference type="PANTHER" id="PTHR43805">
    <property type="entry name" value="GLYCEROPHOSPHORYL DIESTER PHOSPHODIESTERASE"/>
    <property type="match status" value="1"/>
</dbReference>
<gene>
    <name evidence="2" type="primary">ugpQ_2</name>
    <name evidence="3" type="synonym">ugpQ_1</name>
    <name evidence="3" type="ORF">OERS_13260</name>
    <name evidence="2" type="ORF">OJAG_19400</name>
</gene>